<dbReference type="InterPro" id="IPR011050">
    <property type="entry name" value="Pectin_lyase_fold/virulence"/>
</dbReference>
<dbReference type="KEGG" id="psac:PSM36_2673"/>
<reference evidence="2 3" key="1">
    <citation type="submission" date="2016-08" db="EMBL/GenBank/DDBJ databases">
        <authorList>
            <person name="Seilhamer J.J."/>
        </authorList>
    </citation>
    <scope>NUCLEOTIDE SEQUENCE [LARGE SCALE GENOMIC DNA]</scope>
    <source>
        <strain evidence="2">M3/6</strain>
    </source>
</reference>
<proteinExistence type="predicted"/>
<dbReference type="AlphaFoldDB" id="A0A1R3T5V2"/>
<protein>
    <recommendedName>
        <fullName evidence="1">DUF6298 domain-containing protein</fullName>
    </recommendedName>
</protein>
<gene>
    <name evidence="2" type="ORF">PSM36_2673</name>
</gene>
<dbReference type="SUPFAM" id="SSF51126">
    <property type="entry name" value="Pectin lyase-like"/>
    <property type="match status" value="1"/>
</dbReference>
<evidence type="ECO:0000313" key="2">
    <source>
        <dbReference type="EMBL" id="SCD21469.1"/>
    </source>
</evidence>
<feature type="domain" description="DUF6298" evidence="1">
    <location>
        <begin position="470"/>
        <end position="954"/>
    </location>
</feature>
<keyword evidence="3" id="KW-1185">Reference proteome</keyword>
<dbReference type="STRING" id="1642647.PSM36_2673"/>
<evidence type="ECO:0000259" key="1">
    <source>
        <dbReference type="Pfam" id="PF19815"/>
    </source>
</evidence>
<dbReference type="Gene3D" id="2.160.20.10">
    <property type="entry name" value="Single-stranded right-handed beta-helix, Pectin lyase-like"/>
    <property type="match status" value="1"/>
</dbReference>
<evidence type="ECO:0000313" key="3">
    <source>
        <dbReference type="Proteomes" id="UP000187464"/>
    </source>
</evidence>
<sequence>MVLRKFNFRIMVFYAAFFFTIPLLFAQNYSLAVEEGKIIYNEDHLGNRVLDFSYCGYKNSNEDIPYIDNTVFVAHQVGDASQIIQRAIKYVESLPLNDDGFRGAVLLDRGVFTLNEPLTITQSGVVLRGTGRNETVLRKAGTDRNAFIRIEGKNDIQYIDTFAISSEYIPVNSRVVVLQTVSGLNKGDGIMVFRPSSTEWISKLGCDHFGGGITALGWKAGDIDIMWDRNIREVNDGAIEIDAPLSMTLDSKEAASEIYTYQWPGRITNSGIENIQLESEYDKNYPKDEDHCWTAISIENARDCWVRKIVFKHFAGSAVILQPSGSRITVEDCISLQPVSEIGGMRRNTFLTMGQLNLFQRCYSEEGIHDFAAGYCAPGPNAFVQCATKDSKGYSGAIDSWACGLLFDIVDIDGNNLVFKHLGQHKNGAGWGTANSLFWQSTAAEIECYSPDPENKNRAYGCWAQFSGDGEWYGSNNHLRPRSIFYAQLSERLNVNIDERARILPINTSATSSPTVEQAMEMAQEAYNPRLTLQKWIEDNLCMDTAGSSTLLSVSELDESDNSENKQFIRSIEIVDGKISMDKRLLTGGKQDVPWWSGKLRTGNIQNSKPHITRFVPGREGWGLTDRIDSVIAFMAGNNLVVLDHNYGLWYDRRRDDHQRVRRKDGDVWGPFYEQPFARSGTGTAWDGLSRYDLSKPNEWYWSRLKEFADKASDKGILLFHENYFQHNILEAGAHWVDSPWRTANNINSTGFPEPVPFAGDKRIFIADMFYDTDNPVRKELHREYIRQCLNSFADNTNVIQLISAEFTGPLHFVQFWIDEIAAWEQETEKNAIVALSTTKDVQDAILNDPVRSEVVDIIDIRYWHYKDNGDLYAPEGGKNMAPRQFARQMKVGKITFEDVYKAVKEYREKYPQKAVTYYSQKYPEMAWAIFMAGGSLSQLPVIQDASFFKDALLMDAKVTPDYYKLEKSGIGAIIYSRNNLENTPVQLSSGVYQLKNVDTKTGNVAIIDSEIVVKETYTFNPSHDKEQVYWFKRIGN</sequence>
<name>A0A1R3T5V2_9BACT</name>
<dbReference type="EMBL" id="LT605205">
    <property type="protein sequence ID" value="SCD21469.1"/>
    <property type="molecule type" value="Genomic_DNA"/>
</dbReference>
<accession>A0A1R3T5V2</accession>
<organism evidence="2 3">
    <name type="scientific">Proteiniphilum saccharofermentans</name>
    <dbReference type="NCBI Taxonomy" id="1642647"/>
    <lineage>
        <taxon>Bacteria</taxon>
        <taxon>Pseudomonadati</taxon>
        <taxon>Bacteroidota</taxon>
        <taxon>Bacteroidia</taxon>
        <taxon>Bacteroidales</taxon>
        <taxon>Dysgonomonadaceae</taxon>
        <taxon>Proteiniphilum</taxon>
    </lineage>
</organism>
<dbReference type="InterPro" id="IPR046265">
    <property type="entry name" value="DUF6298"/>
</dbReference>
<dbReference type="Proteomes" id="UP000187464">
    <property type="component" value="Chromosome I"/>
</dbReference>
<dbReference type="InterPro" id="IPR012334">
    <property type="entry name" value="Pectin_lyas_fold"/>
</dbReference>
<dbReference type="Pfam" id="PF19815">
    <property type="entry name" value="DUF6298"/>
    <property type="match status" value="1"/>
</dbReference>